<proteinExistence type="predicted"/>
<name>A0ACC3TIC0_9ASCO</name>
<sequence length="411" mass="46626">MTAPAAINTDYNGTVLSDYGYQLYDNGTLSNGTNCFLSFGQFYPSIAENGTVYNGTSCSYPYYRIQARGAVGIVFAVLSILLLPISMYHLRKLGTRHTSYEQKRFRLVGRRWQWYWLFVVHVLAAVAGFMSIDIDRDYIQGTSLTTYGAVFSSILPACLASVWEMTRHWGSFEERRVFEADPFKFRNDDRRSMVHLLMPIIFYVFGFLLFLLTVLRNWTGLIKINSPFIIDNRWKAGVIFGLISWLMIFAQVCVTYYYYHPDKLQWNIPLCYVGVAALVAYSIGLSFNEDISPFNPDASVLAVALWGYLPIIYIMVVMNVYAHYQMNDDLVIQKEKDERDQATTKVVLENVVVHDTKNSSGSGESTADTLIPTQPQRAYTNAEIKAFARANMRSSARANTEAGLADSKASR</sequence>
<evidence type="ECO:0000313" key="2">
    <source>
        <dbReference type="Proteomes" id="UP001489719"/>
    </source>
</evidence>
<reference evidence="2" key="1">
    <citation type="journal article" date="2024" name="Front. Bioeng. Biotechnol.">
        <title>Genome-scale model development and genomic sequencing of the oleaginous clade Lipomyces.</title>
        <authorList>
            <person name="Czajka J.J."/>
            <person name="Han Y."/>
            <person name="Kim J."/>
            <person name="Mondo S.J."/>
            <person name="Hofstad B.A."/>
            <person name="Robles A."/>
            <person name="Haridas S."/>
            <person name="Riley R."/>
            <person name="LaButti K."/>
            <person name="Pangilinan J."/>
            <person name="Andreopoulos W."/>
            <person name="Lipzen A."/>
            <person name="Yan J."/>
            <person name="Wang M."/>
            <person name="Ng V."/>
            <person name="Grigoriev I.V."/>
            <person name="Spatafora J.W."/>
            <person name="Magnuson J.K."/>
            <person name="Baker S.E."/>
            <person name="Pomraning K.R."/>
        </authorList>
    </citation>
    <scope>NUCLEOTIDE SEQUENCE [LARGE SCALE GENOMIC DNA]</scope>
    <source>
        <strain evidence="2">CBS 10300</strain>
    </source>
</reference>
<gene>
    <name evidence="1" type="ORF">V1517DRAFT_264230</name>
</gene>
<dbReference type="EMBL" id="MU970126">
    <property type="protein sequence ID" value="KAK9320496.1"/>
    <property type="molecule type" value="Genomic_DNA"/>
</dbReference>
<organism evidence="1 2">
    <name type="scientific">Lipomyces orientalis</name>
    <dbReference type="NCBI Taxonomy" id="1233043"/>
    <lineage>
        <taxon>Eukaryota</taxon>
        <taxon>Fungi</taxon>
        <taxon>Dikarya</taxon>
        <taxon>Ascomycota</taxon>
        <taxon>Saccharomycotina</taxon>
        <taxon>Lipomycetes</taxon>
        <taxon>Lipomycetales</taxon>
        <taxon>Lipomycetaceae</taxon>
        <taxon>Lipomyces</taxon>
    </lineage>
</organism>
<evidence type="ECO:0000313" key="1">
    <source>
        <dbReference type="EMBL" id="KAK9320496.1"/>
    </source>
</evidence>
<protein>
    <submittedName>
        <fullName evidence="1">Uncharacterized protein</fullName>
    </submittedName>
</protein>
<comment type="caution">
    <text evidence="1">The sequence shown here is derived from an EMBL/GenBank/DDBJ whole genome shotgun (WGS) entry which is preliminary data.</text>
</comment>
<keyword evidence="2" id="KW-1185">Reference proteome</keyword>
<accession>A0ACC3TIC0</accession>
<dbReference type="Proteomes" id="UP001489719">
    <property type="component" value="Unassembled WGS sequence"/>
</dbReference>